<name>A0A2M7VHZ7_9BACT</name>
<organism evidence="1 2">
    <name type="scientific">bacterium (Candidatus Gribaldobacteria) CG_4_10_14_0_2_um_filter_41_16</name>
    <dbReference type="NCBI Taxonomy" id="2014265"/>
    <lineage>
        <taxon>Bacteria</taxon>
        <taxon>Candidatus Gribaldobacteria</taxon>
    </lineage>
</organism>
<accession>A0A2M7VHZ7</accession>
<dbReference type="Proteomes" id="UP000229364">
    <property type="component" value="Unassembled WGS sequence"/>
</dbReference>
<dbReference type="EMBL" id="PFPR01000063">
    <property type="protein sequence ID" value="PJA01468.1"/>
    <property type="molecule type" value="Genomic_DNA"/>
</dbReference>
<reference evidence="2" key="1">
    <citation type="submission" date="2017-09" db="EMBL/GenBank/DDBJ databases">
        <title>Depth-based differentiation of microbial function through sediment-hosted aquifers and enrichment of novel symbionts in the deep terrestrial subsurface.</title>
        <authorList>
            <person name="Probst A.J."/>
            <person name="Ladd B."/>
            <person name="Jarett J.K."/>
            <person name="Geller-Mcgrath D.E."/>
            <person name="Sieber C.M.K."/>
            <person name="Emerson J.B."/>
            <person name="Anantharaman K."/>
            <person name="Thomas B.C."/>
            <person name="Malmstrom R."/>
            <person name="Stieglmeier M."/>
            <person name="Klingl A."/>
            <person name="Woyke T."/>
            <person name="Ryan C.M."/>
            <person name="Banfield J.F."/>
        </authorList>
    </citation>
    <scope>NUCLEOTIDE SEQUENCE [LARGE SCALE GENOMIC DNA]</scope>
</reference>
<proteinExistence type="predicted"/>
<sequence length="757" mass="82801">MKFYSQFIFGLLAVILLAGFLSLSYFKTKTNSIVEAAVPDVGQIEPVGTGFGAAVCDRIIPIGEPLERMVNLLAAVYEANQNTFYNVDMASKTLIGIYTELNKNGKEVCDWKKCSPNFANLGPTFALELDAVVKKWRMEGSVPLPVEKECVGSPCPILGNPQDAELINKLGKETSDEQKKEIEGLSGISEIGTLIGLEWIVGRQEQIVKDLFDEANLTEVVSDDLAQGDAGAKISKTAMIQRMAAKAAAMIKACAPSETEKKMILSGRMGDRYPLTCQAALANGQYWPLAWSEFCQSECAANQAGSDKCIECLRKPIFDFWGLKKVSTLARLNYKIYNQCATETNEDPDTHEVKTTGVCYNPQSGDWELSKECVDCLCAEKTVMPMAPEEMGPPQIIEKKLSDNECLAWLCGGSAHNWTCCHQTPIDWYTFEDGTEPEAQVHEVDSTAPAFSSAFVVTSYTPPTFKQDIAITKSGQFVGPGSMAVDERVVPLGSCIKIKNINKKDFLGRAWDTIRGLPSLEDILANTPLYTMSFCANDIGDKTKKENIVGQRIDLWLPSHPEGDAWGRRQVDIKWWYDPGNLCFDESRPYTTVCGNEPTSQYPVSVVANGFTFAKGKESQYFDASPDLKILLECLKDAYPTNTWMINSISNSGVGAYRRCSQNWTDPACAHAQNSCHYGGKNCKGNGSMAIDVSAKVGVNGKNILAATCACAAANSSLGKVTAIEETDPLHYHISIKNDTCDCDGQGKRPGNVCPNK</sequence>
<gene>
    <name evidence="1" type="ORF">COX74_02575</name>
</gene>
<evidence type="ECO:0000313" key="2">
    <source>
        <dbReference type="Proteomes" id="UP000229364"/>
    </source>
</evidence>
<dbReference type="AlphaFoldDB" id="A0A2M7VHZ7"/>
<evidence type="ECO:0000313" key="1">
    <source>
        <dbReference type="EMBL" id="PJA01468.1"/>
    </source>
</evidence>
<protein>
    <submittedName>
        <fullName evidence="1">Uncharacterized protein</fullName>
    </submittedName>
</protein>
<comment type="caution">
    <text evidence="1">The sequence shown here is derived from an EMBL/GenBank/DDBJ whole genome shotgun (WGS) entry which is preliminary data.</text>
</comment>